<keyword evidence="2" id="KW-1185">Reference proteome</keyword>
<name>A0A140FWK1_PSEPK</name>
<proteinExistence type="predicted"/>
<protein>
    <submittedName>
        <fullName evidence="1">Uncharacterized protein</fullName>
    </submittedName>
</protein>
<accession>A0A140FWK1</accession>
<dbReference type="Proteomes" id="UP000000556">
    <property type="component" value="Chromosome"/>
</dbReference>
<dbReference type="RefSeq" id="WP_061405682.1">
    <property type="nucleotide sequence ID" value="NC_002947.4"/>
</dbReference>
<dbReference type="NCBIfam" id="NF047698">
    <property type="entry name" value="PP_RS20740_fam"/>
    <property type="match status" value="1"/>
</dbReference>
<organism evidence="1 2">
    <name type="scientific">Pseudomonas putida (strain ATCC 47054 / DSM 6125 / CFBP 8728 / NCIMB 11950 / KT2440)</name>
    <dbReference type="NCBI Taxonomy" id="160488"/>
    <lineage>
        <taxon>Bacteria</taxon>
        <taxon>Pseudomonadati</taxon>
        <taxon>Pseudomonadota</taxon>
        <taxon>Gammaproteobacteria</taxon>
        <taxon>Pseudomonadales</taxon>
        <taxon>Pseudomonadaceae</taxon>
        <taxon>Pseudomonas</taxon>
    </lineage>
</organism>
<dbReference type="BioCyc" id="PPUT160488:G1G01-4254-MONOMER"/>
<evidence type="ECO:0000313" key="2">
    <source>
        <dbReference type="Proteomes" id="UP000000556"/>
    </source>
</evidence>
<reference evidence="1 2" key="2">
    <citation type="journal article" date="2016" name="Environ. Microbiol.">
        <title>The revisited genome of Pseudomonas putida KT2440 enlightens its value as a robust metabolic chassis.</title>
        <authorList>
            <person name="Belda E."/>
            <person name="van Heck R.G."/>
            <person name="Lopez-Sanchez M.J."/>
            <person name="Cruveiller S."/>
            <person name="Barbe V."/>
            <person name="Fraser C."/>
            <person name="Klenk H.P."/>
            <person name="Petersen J."/>
            <person name="Morgat A."/>
            <person name="Nikel P.I."/>
            <person name="Vallenet D."/>
            <person name="Rouy Z."/>
            <person name="Sekowska A."/>
            <person name="Martins Dos Santos V.A."/>
            <person name="de Lorenzo V."/>
            <person name="Danchin A."/>
            <person name="Medigue C."/>
        </authorList>
    </citation>
    <scope>NUCLEOTIDE SEQUENCE [LARGE SCALE GENOMIC DNA]</scope>
    <source>
        <strain evidence="2">ATCC 47054 / DSM 6125 / CFBP 8728 / NCIMB 11950 / KT2440</strain>
    </source>
</reference>
<dbReference type="InterPro" id="IPR058085">
    <property type="entry name" value="PP_RS20740-like"/>
</dbReference>
<gene>
    <name evidence="1" type="ordered locus">PP_5651</name>
</gene>
<sequence>MDVKDENDPFASDSTFLKGAAPKVTVHTAPMLKVDFAPWHKPRKQWIRDQQWGVLIKGIINNLELAKQKRSLNYLSLPGVDLLDVRALEEVCTETNVKVKFLGLNYIDSNSHEELAEQALSLNEVRSLEYVDQESTLITERFESLCDNASIASQQVLAPHKSFDVVNIDLCASFARYKPGTWNSLYTAIHRLFVHQTFCRTEPWLFFITTRTNKEKVDADAFLQLMKSVGEAVSPDLLIEFMTGRMGVDSALVHPMKLSQETLTSLQHMNCFTASFGIWKLRILLSGDYKSESHMHKPFMYHVESKDAVPDMASMSFWCSRLPPAGIDPTGLSSVGNGTVNNRVEKAFAKQARRAFVSTMDGVNLDTYLAENNDDYQLALARSKELLRRARYSLETYDDWVAEQQAKIDTMRIAQ</sequence>
<reference evidence="1 2" key="1">
    <citation type="journal article" date="2002" name="Environ. Microbiol.">
        <title>Complete genome sequence and comparative analysis of the metabolically versatile Pseudomonas putida KT2440.</title>
        <authorList>
            <person name="Nelson K.E."/>
            <person name="Weinel C."/>
            <person name="Paulsen I.T."/>
            <person name="Dodson R.J."/>
            <person name="Hilbert H."/>
            <person name="Martins dos Santos V.A."/>
            <person name="Fouts D.E."/>
            <person name="Gill S.R."/>
            <person name="Pop M."/>
            <person name="Holmes M."/>
            <person name="Brinkac L."/>
            <person name="Beanan M."/>
            <person name="DeBoy R.T."/>
            <person name="Daugherty S."/>
            <person name="Kolonay J."/>
            <person name="Madupu R."/>
            <person name="Nelson W."/>
            <person name="White O."/>
            <person name="Peterson J."/>
            <person name="Khouri H."/>
            <person name="Hance I."/>
            <person name="Chris Lee P."/>
            <person name="Holtzapple E."/>
            <person name="Scanlan D."/>
            <person name="Tran K."/>
            <person name="Moazzez A."/>
            <person name="Utterback T."/>
            <person name="Rizzo M."/>
            <person name="Lee K."/>
            <person name="Kosack D."/>
            <person name="Moestl D."/>
            <person name="Wedler H."/>
            <person name="Lauber J."/>
            <person name="Stjepandic D."/>
            <person name="Hoheisel J."/>
            <person name="Straetz M."/>
            <person name="Heim S."/>
            <person name="Kiewitz C."/>
            <person name="Eisen J.A."/>
            <person name="Timmis K.N."/>
            <person name="Dusterhoft A."/>
            <person name="Tummler B."/>
            <person name="Fraser C.M."/>
        </authorList>
    </citation>
    <scope>NUCLEOTIDE SEQUENCE [LARGE SCALE GENOMIC DNA]</scope>
    <source>
        <strain evidence="2">ATCC 47054 / DSM 6125 / CFBP 8728 / NCIMB 11950 / KT2440</strain>
    </source>
</reference>
<dbReference type="AlphaFoldDB" id="A0A140FWK1"/>
<dbReference type="KEGG" id="ppu:PP_5651"/>
<evidence type="ECO:0000313" key="1">
    <source>
        <dbReference type="EMBL" id="AMM02984.1"/>
    </source>
</evidence>
<dbReference type="STRING" id="160488.PP_5651"/>
<dbReference type="EMBL" id="AE015451">
    <property type="protein sequence ID" value="AMM02984.1"/>
    <property type="molecule type" value="Genomic_DNA"/>
</dbReference>
<dbReference type="OrthoDB" id="5137090at2"/>